<accession>A0ABS6BQ25</accession>
<dbReference type="Proteomes" id="UP000776276">
    <property type="component" value="Unassembled WGS sequence"/>
</dbReference>
<keyword evidence="2" id="KW-0732">Signal</keyword>
<feature type="domain" description="Beta-lactamase-related" evidence="3">
    <location>
        <begin position="55"/>
        <end position="380"/>
    </location>
</feature>
<proteinExistence type="predicted"/>
<protein>
    <submittedName>
        <fullName evidence="4">Beta-lactamase family protein</fullName>
    </submittedName>
</protein>
<dbReference type="Pfam" id="PF00144">
    <property type="entry name" value="Beta-lactamase"/>
    <property type="match status" value="1"/>
</dbReference>
<evidence type="ECO:0000256" key="2">
    <source>
        <dbReference type="SAM" id="SignalP"/>
    </source>
</evidence>
<gene>
    <name evidence="4" type="ORF">KOF26_16740</name>
</gene>
<evidence type="ECO:0000256" key="1">
    <source>
        <dbReference type="SAM" id="MobiDB-lite"/>
    </source>
</evidence>
<dbReference type="RefSeq" id="WP_216327854.1">
    <property type="nucleotide sequence ID" value="NZ_JAHKRT010000011.1"/>
</dbReference>
<dbReference type="PANTHER" id="PTHR46825:SF9">
    <property type="entry name" value="BETA-LACTAMASE-RELATED DOMAIN-CONTAINING PROTEIN"/>
    <property type="match status" value="1"/>
</dbReference>
<dbReference type="InterPro" id="IPR001466">
    <property type="entry name" value="Beta-lactam-related"/>
</dbReference>
<dbReference type="PANTHER" id="PTHR46825">
    <property type="entry name" value="D-ALANYL-D-ALANINE-CARBOXYPEPTIDASE/ENDOPEPTIDASE AMPH"/>
    <property type="match status" value="1"/>
</dbReference>
<reference evidence="4 5" key="1">
    <citation type="submission" date="2021-06" db="EMBL/GenBank/DDBJ databases">
        <title>Sphingomonas sp. XMGL2, whole genome shotgun sequencing project.</title>
        <authorList>
            <person name="Zhao G."/>
            <person name="Shen L."/>
        </authorList>
    </citation>
    <scope>NUCLEOTIDE SEQUENCE [LARGE SCALE GENOMIC DNA]</scope>
    <source>
        <strain evidence="4 5">XMGL2</strain>
    </source>
</reference>
<dbReference type="EMBL" id="JAHKRT010000011">
    <property type="protein sequence ID" value="MBU3079506.1"/>
    <property type="molecule type" value="Genomic_DNA"/>
</dbReference>
<feature type="chain" id="PRO_5046504011" evidence="2">
    <location>
        <begin position="32"/>
        <end position="497"/>
    </location>
</feature>
<evidence type="ECO:0000259" key="3">
    <source>
        <dbReference type="Pfam" id="PF00144"/>
    </source>
</evidence>
<evidence type="ECO:0000313" key="4">
    <source>
        <dbReference type="EMBL" id="MBU3079506.1"/>
    </source>
</evidence>
<evidence type="ECO:0000313" key="5">
    <source>
        <dbReference type="Proteomes" id="UP000776276"/>
    </source>
</evidence>
<keyword evidence="5" id="KW-1185">Reference proteome</keyword>
<name>A0ABS6BQ25_9SPHN</name>
<feature type="region of interest" description="Disordered" evidence="1">
    <location>
        <begin position="396"/>
        <end position="415"/>
    </location>
</feature>
<feature type="signal peptide" evidence="2">
    <location>
        <begin position="1"/>
        <end position="31"/>
    </location>
</feature>
<comment type="caution">
    <text evidence="4">The sequence shown here is derived from an EMBL/GenBank/DDBJ whole genome shotgun (WGS) entry which is preliminary data.</text>
</comment>
<organism evidence="4 5">
    <name type="scientific">Sphingomonas quercus</name>
    <dbReference type="NCBI Taxonomy" id="2842451"/>
    <lineage>
        <taxon>Bacteria</taxon>
        <taxon>Pseudomonadati</taxon>
        <taxon>Pseudomonadota</taxon>
        <taxon>Alphaproteobacteria</taxon>
        <taxon>Sphingomonadales</taxon>
        <taxon>Sphingomonadaceae</taxon>
        <taxon>Sphingomonas</taxon>
    </lineage>
</organism>
<sequence length="497" mass="54042">MVDVHRGPRVRKGLAATLALALLGLPLPAVVAQPSAPAAYAIPAARLNGLADFIDGVVAQQIATRDVAGAVVTVVHQGRVLFTRGYGYADLDRRLPVDPERTLFRPGSVSKLVTWVALMQQVEAGKVDLDAPVNRYLDFKIPDPKTRPIRVRDLMSHTPGFGDQGGISAGKVEDLVPYGAWLKAHIPMQMWEPGTESAYSNYGAALAGYIVERVSGMSFYDYTEQRIFQPLGMPDTTFREPLPARLAGRMSTGYRLVDGRLVARPFELFSNIAPAGSATATAPDMARFIQAMLNGGQLGPARILSPASVRFLGMDGFKNAPNLPGFANGFMVLREAGPRMIEHGGNTGDQHSYLLLAPEAQFGFFMSFTGGAASSDARTDLVAAIVGRVFPTERAPRWTGTETPSPMGAYRSDRRDYSRPANPRYDLKVAAAGPHALTIERDGAKSYWEQIGPRLYERVTGARDGGPYERVEFYGTAEEPKLSFASEPHMLYRLVKP</sequence>
<dbReference type="InterPro" id="IPR050491">
    <property type="entry name" value="AmpC-like"/>
</dbReference>